<keyword evidence="2" id="KW-1185">Reference proteome</keyword>
<name>A0A284SAE4_ARMOS</name>
<accession>A0A284SAE4</accession>
<reference evidence="2" key="1">
    <citation type="journal article" date="2017" name="Nat. Ecol. Evol.">
        <title>Genome expansion and lineage-specific genetic innovations in the forest pathogenic fungi Armillaria.</title>
        <authorList>
            <person name="Sipos G."/>
            <person name="Prasanna A.N."/>
            <person name="Walter M.C."/>
            <person name="O'Connor E."/>
            <person name="Balint B."/>
            <person name="Krizsan K."/>
            <person name="Kiss B."/>
            <person name="Hess J."/>
            <person name="Varga T."/>
            <person name="Slot J."/>
            <person name="Riley R."/>
            <person name="Boka B."/>
            <person name="Rigling D."/>
            <person name="Barry K."/>
            <person name="Lee J."/>
            <person name="Mihaltcheva S."/>
            <person name="LaButti K."/>
            <person name="Lipzen A."/>
            <person name="Waldron R."/>
            <person name="Moloney N.M."/>
            <person name="Sperisen C."/>
            <person name="Kredics L."/>
            <person name="Vagvoelgyi C."/>
            <person name="Patrignani A."/>
            <person name="Fitzpatrick D."/>
            <person name="Nagy I."/>
            <person name="Doyle S."/>
            <person name="Anderson J.B."/>
            <person name="Grigoriev I.V."/>
            <person name="Gueldener U."/>
            <person name="Muensterkoetter M."/>
            <person name="Nagy L.G."/>
        </authorList>
    </citation>
    <scope>NUCLEOTIDE SEQUENCE [LARGE SCALE GENOMIC DNA]</scope>
    <source>
        <strain evidence="2">C18/9</strain>
    </source>
</reference>
<dbReference type="AlphaFoldDB" id="A0A284SAE4"/>
<evidence type="ECO:0000313" key="2">
    <source>
        <dbReference type="Proteomes" id="UP000219338"/>
    </source>
</evidence>
<dbReference type="OrthoDB" id="3063350at2759"/>
<proteinExistence type="predicted"/>
<gene>
    <name evidence="1" type="ORF">ARMOST_21545</name>
</gene>
<dbReference type="OMA" id="HFLQHRT"/>
<organism evidence="1 2">
    <name type="scientific">Armillaria ostoyae</name>
    <name type="common">Armillaria root rot fungus</name>
    <dbReference type="NCBI Taxonomy" id="47428"/>
    <lineage>
        <taxon>Eukaryota</taxon>
        <taxon>Fungi</taxon>
        <taxon>Dikarya</taxon>
        <taxon>Basidiomycota</taxon>
        <taxon>Agaricomycotina</taxon>
        <taxon>Agaricomycetes</taxon>
        <taxon>Agaricomycetidae</taxon>
        <taxon>Agaricales</taxon>
        <taxon>Marasmiineae</taxon>
        <taxon>Physalacriaceae</taxon>
        <taxon>Armillaria</taxon>
    </lineage>
</organism>
<dbReference type="Proteomes" id="UP000219338">
    <property type="component" value="Unassembled WGS sequence"/>
</dbReference>
<dbReference type="EMBL" id="FUEG01000051">
    <property type="protein sequence ID" value="SJL17974.1"/>
    <property type="molecule type" value="Genomic_DNA"/>
</dbReference>
<sequence length="183" mass="20294">MHTLHVPAQMDNLRSLTLPSFDLHILRRYSAFALYIEVLNTRLSEQAEAELPRGLMAGPTLSPFVSHSCSMTTMTADPLYSPCLRYRRSLLQQRRLGTPSRILSIFPHSPPNLTSLYGPPHLVILLAPSGPLIDASITISSTIYAGLCPTTTLETLPSSVHRLRLNFKSVGERTEEKTLRSAV</sequence>
<protein>
    <submittedName>
        <fullName evidence="1">Uncharacterized protein</fullName>
    </submittedName>
</protein>
<evidence type="ECO:0000313" key="1">
    <source>
        <dbReference type="EMBL" id="SJL17974.1"/>
    </source>
</evidence>